<dbReference type="NCBIfam" id="TIGR00350">
    <property type="entry name" value="lytR_cpsA_psr"/>
    <property type="match status" value="1"/>
</dbReference>
<keyword evidence="7" id="KW-1185">Reference proteome</keyword>
<dbReference type="Proteomes" id="UP000619534">
    <property type="component" value="Unassembled WGS sequence"/>
</dbReference>
<evidence type="ECO:0000313" key="7">
    <source>
        <dbReference type="Proteomes" id="UP000619534"/>
    </source>
</evidence>
<evidence type="ECO:0000256" key="2">
    <source>
        <dbReference type="ARBA" id="ARBA00022692"/>
    </source>
</evidence>
<evidence type="ECO:0000256" key="3">
    <source>
        <dbReference type="ARBA" id="ARBA00022968"/>
    </source>
</evidence>
<feature type="domain" description="Cell envelope-related transcriptional attenuator" evidence="5">
    <location>
        <begin position="83"/>
        <end position="226"/>
    </location>
</feature>
<dbReference type="Gene3D" id="3.40.630.190">
    <property type="entry name" value="LCP protein"/>
    <property type="match status" value="1"/>
</dbReference>
<dbReference type="InterPro" id="IPR050922">
    <property type="entry name" value="LytR/CpsA/Psr_CW_biosynth"/>
</dbReference>
<dbReference type="RefSeq" id="WP_062442154.1">
    <property type="nucleotide sequence ID" value="NZ_BMCJ01000002.1"/>
</dbReference>
<dbReference type="InterPro" id="IPR004474">
    <property type="entry name" value="LytR_CpsA_psr"/>
</dbReference>
<dbReference type="Pfam" id="PF03816">
    <property type="entry name" value="LytR_cpsA_psr"/>
    <property type="match status" value="1"/>
</dbReference>
<organism evidence="6 7">
    <name type="scientific">Thalassobacillus devorans</name>
    <dbReference type="NCBI Taxonomy" id="279813"/>
    <lineage>
        <taxon>Bacteria</taxon>
        <taxon>Bacillati</taxon>
        <taxon>Bacillota</taxon>
        <taxon>Bacilli</taxon>
        <taxon>Bacillales</taxon>
        <taxon>Bacillaceae</taxon>
        <taxon>Thalassobacillus</taxon>
    </lineage>
</organism>
<accession>A0ABQ1NV08</accession>
<dbReference type="EMBL" id="BMCJ01000002">
    <property type="protein sequence ID" value="GGC85037.1"/>
    <property type="molecule type" value="Genomic_DNA"/>
</dbReference>
<evidence type="ECO:0000256" key="4">
    <source>
        <dbReference type="ARBA" id="ARBA00022989"/>
    </source>
</evidence>
<evidence type="ECO:0000259" key="5">
    <source>
        <dbReference type="Pfam" id="PF03816"/>
    </source>
</evidence>
<keyword evidence="4" id="KW-0472">Membrane</keyword>
<comment type="similarity">
    <text evidence="1">Belongs to the LytR/CpsA/Psr (LCP) family.</text>
</comment>
<keyword evidence="2" id="KW-0812">Transmembrane</keyword>
<comment type="caution">
    <text evidence="6">The sequence shown here is derived from an EMBL/GenBank/DDBJ whole genome shotgun (WGS) entry which is preliminary data.</text>
</comment>
<dbReference type="PANTHER" id="PTHR33392:SF6">
    <property type="entry name" value="POLYISOPRENYL-TEICHOIC ACID--PEPTIDOGLYCAN TEICHOIC ACID TRANSFERASE TAGU"/>
    <property type="match status" value="1"/>
</dbReference>
<reference evidence="7" key="1">
    <citation type="journal article" date="2019" name="Int. J. Syst. Evol. Microbiol.">
        <title>The Global Catalogue of Microorganisms (GCM) 10K type strain sequencing project: providing services to taxonomists for standard genome sequencing and annotation.</title>
        <authorList>
            <consortium name="The Broad Institute Genomics Platform"/>
            <consortium name="The Broad Institute Genome Sequencing Center for Infectious Disease"/>
            <person name="Wu L."/>
            <person name="Ma J."/>
        </authorList>
    </citation>
    <scope>NUCLEOTIDE SEQUENCE [LARGE SCALE GENOMIC DNA]</scope>
    <source>
        <strain evidence="7">CCM 7282</strain>
    </source>
</reference>
<keyword evidence="3" id="KW-0735">Signal-anchor</keyword>
<evidence type="ECO:0000313" key="6">
    <source>
        <dbReference type="EMBL" id="GGC85037.1"/>
    </source>
</evidence>
<evidence type="ECO:0000256" key="1">
    <source>
        <dbReference type="ARBA" id="ARBA00006068"/>
    </source>
</evidence>
<dbReference type="PANTHER" id="PTHR33392">
    <property type="entry name" value="POLYISOPRENYL-TEICHOIC ACID--PEPTIDOGLYCAN TEICHOIC ACID TRANSFERASE TAGU"/>
    <property type="match status" value="1"/>
</dbReference>
<name>A0ABQ1NV08_9BACI</name>
<protein>
    <submittedName>
        <fullName evidence="6">Transcriptional regulator LytR</fullName>
    </submittedName>
</protein>
<gene>
    <name evidence="6" type="primary">lytR</name>
    <name evidence="6" type="ORF">GCM10007216_14670</name>
</gene>
<sequence>MKKKIKWKKIMLILLTSLSVVIVAAGSYGWNLVTSTFTNIQEDIDRKKSDKRREAINFEEGDPFSLLLMGIDEPGSQGDVYRRTDTLILLTVNPKNNSTHMVSIPRDTYTKIAGENKKDKINHAYVFGGTEMTIRTVENFLDVPVDYFVRVDMEGLQDMINALDGVKVKNNLEFTYRRSHFKKETIELSGEEAANYVRMRHKDPRGDLGRQERQRKVIQGMLNKAKSLSSIKRIEEILSVVEDNIRTNFSLEEAWNVQSNYKDALNKVKQHEIPGEDGEIDEVYYYMPNEDKVEKLSSLLQEHLELQK</sequence>
<keyword evidence="4" id="KW-1133">Transmembrane helix</keyword>
<proteinExistence type="inferred from homology"/>